<comment type="caution">
    <text evidence="2">The sequence shown here is derived from an EMBL/GenBank/DDBJ whole genome shotgun (WGS) entry which is preliminary data.</text>
</comment>
<feature type="compositionally biased region" description="Low complexity" evidence="1">
    <location>
        <begin position="33"/>
        <end position="44"/>
    </location>
</feature>
<reference evidence="2" key="1">
    <citation type="submission" date="2020-05" db="EMBL/GenBank/DDBJ databases">
        <title>Phylogenomic resolution of chytrid fungi.</title>
        <authorList>
            <person name="Stajich J.E."/>
            <person name="Amses K."/>
            <person name="Simmons R."/>
            <person name="Seto K."/>
            <person name="Myers J."/>
            <person name="Bonds A."/>
            <person name="Quandt C.A."/>
            <person name="Barry K."/>
            <person name="Liu P."/>
            <person name="Grigoriev I."/>
            <person name="Longcore J.E."/>
            <person name="James T.Y."/>
        </authorList>
    </citation>
    <scope>NUCLEOTIDE SEQUENCE</scope>
    <source>
        <strain evidence="2">JEL0513</strain>
    </source>
</reference>
<evidence type="ECO:0008006" key="4">
    <source>
        <dbReference type="Google" id="ProtNLM"/>
    </source>
</evidence>
<dbReference type="GO" id="GO:0003700">
    <property type="term" value="F:DNA-binding transcription factor activity"/>
    <property type="evidence" value="ECO:0007669"/>
    <property type="project" value="InterPro"/>
</dbReference>
<sequence length="145" mass="16075">MPQAVNFNTSLGGSSADITLLEYWQYQLGSSSNTSITESESTATPRKFTLPPLSPLPEILEQPTGAKQAAKSSARRREQQRLATQAFRDRRAQYVSDLEARVSLYTQTGGFSADTLALQQKVFALEIENELLRTALLSSNFLWNS</sequence>
<dbReference type="CDD" id="cd14688">
    <property type="entry name" value="bZIP_YAP"/>
    <property type="match status" value="1"/>
</dbReference>
<feature type="compositionally biased region" description="Low complexity" evidence="1">
    <location>
        <begin position="56"/>
        <end position="72"/>
    </location>
</feature>
<dbReference type="Proteomes" id="UP001211907">
    <property type="component" value="Unassembled WGS sequence"/>
</dbReference>
<feature type="non-terminal residue" evidence="2">
    <location>
        <position position="145"/>
    </location>
</feature>
<accession>A0AAD5SYK2</accession>
<evidence type="ECO:0000313" key="2">
    <source>
        <dbReference type="EMBL" id="KAJ3112255.1"/>
    </source>
</evidence>
<proteinExistence type="predicted"/>
<dbReference type="AlphaFoldDB" id="A0AAD5SYK2"/>
<dbReference type="SUPFAM" id="SSF57959">
    <property type="entry name" value="Leucine zipper domain"/>
    <property type="match status" value="1"/>
</dbReference>
<organism evidence="2 3">
    <name type="scientific">Physocladia obscura</name>
    <dbReference type="NCBI Taxonomy" id="109957"/>
    <lineage>
        <taxon>Eukaryota</taxon>
        <taxon>Fungi</taxon>
        <taxon>Fungi incertae sedis</taxon>
        <taxon>Chytridiomycota</taxon>
        <taxon>Chytridiomycota incertae sedis</taxon>
        <taxon>Chytridiomycetes</taxon>
        <taxon>Chytridiales</taxon>
        <taxon>Chytriomycetaceae</taxon>
        <taxon>Physocladia</taxon>
    </lineage>
</organism>
<gene>
    <name evidence="2" type="ORF">HK100_002406</name>
</gene>
<dbReference type="InterPro" id="IPR046347">
    <property type="entry name" value="bZIP_sf"/>
</dbReference>
<name>A0AAD5SYK2_9FUNG</name>
<protein>
    <recommendedName>
        <fullName evidence="4">BZIP domain-containing protein</fullName>
    </recommendedName>
</protein>
<dbReference type="Gene3D" id="1.20.5.170">
    <property type="match status" value="1"/>
</dbReference>
<evidence type="ECO:0000256" key="1">
    <source>
        <dbReference type="SAM" id="MobiDB-lite"/>
    </source>
</evidence>
<keyword evidence="3" id="KW-1185">Reference proteome</keyword>
<feature type="region of interest" description="Disordered" evidence="1">
    <location>
        <begin position="33"/>
        <end position="82"/>
    </location>
</feature>
<dbReference type="EMBL" id="JADGJH010001560">
    <property type="protein sequence ID" value="KAJ3112255.1"/>
    <property type="molecule type" value="Genomic_DNA"/>
</dbReference>
<evidence type="ECO:0000313" key="3">
    <source>
        <dbReference type="Proteomes" id="UP001211907"/>
    </source>
</evidence>